<organism evidence="2 3">
    <name type="scientific">Suillus subaureus</name>
    <dbReference type="NCBI Taxonomy" id="48587"/>
    <lineage>
        <taxon>Eukaryota</taxon>
        <taxon>Fungi</taxon>
        <taxon>Dikarya</taxon>
        <taxon>Basidiomycota</taxon>
        <taxon>Agaricomycotina</taxon>
        <taxon>Agaricomycetes</taxon>
        <taxon>Agaricomycetidae</taxon>
        <taxon>Boletales</taxon>
        <taxon>Suillineae</taxon>
        <taxon>Suillaceae</taxon>
        <taxon>Suillus</taxon>
    </lineage>
</organism>
<keyword evidence="1" id="KW-0732">Signal</keyword>
<proteinExistence type="predicted"/>
<evidence type="ECO:0000256" key="1">
    <source>
        <dbReference type="SAM" id="SignalP"/>
    </source>
</evidence>
<accession>A0A9P7JB05</accession>
<sequence length="282" mass="31204">MKLTLSFIFVAIALLQVTTASPVAEVTEVKKRDQKKFAYLVARDLSDADDVQSHGRKNIAYSVAEDLSDAEEVKKRDQKKFAYLVARDPSDADDVQSHGRKNIAYSVAEDLFDAEEVKKRDQKKFAYLVARDLSDADDVQSHGRKNIAYSVAEDLSDAGDVEKRAEKTFSYIVAEESRDVEGAVEGCEKANGKSVLVSHIAQVSHPDSPWSTRAVPIEKNDVALYVLLEEGWGLPGTMLMFSRYPQSIERWEANSANPLTRICVRILDASIDTASKASSPSV</sequence>
<dbReference type="OrthoDB" id="2679354at2759"/>
<gene>
    <name evidence="2" type="ORF">BJ212DRAFT_1589303</name>
</gene>
<feature type="chain" id="PRO_5040315369" evidence="1">
    <location>
        <begin position="21"/>
        <end position="282"/>
    </location>
</feature>
<reference evidence="2" key="1">
    <citation type="journal article" date="2020" name="New Phytol.">
        <title>Comparative genomics reveals dynamic genome evolution in host specialist ectomycorrhizal fungi.</title>
        <authorList>
            <person name="Lofgren L.A."/>
            <person name="Nguyen N.H."/>
            <person name="Vilgalys R."/>
            <person name="Ruytinx J."/>
            <person name="Liao H.L."/>
            <person name="Branco S."/>
            <person name="Kuo A."/>
            <person name="LaButti K."/>
            <person name="Lipzen A."/>
            <person name="Andreopoulos W."/>
            <person name="Pangilinan J."/>
            <person name="Riley R."/>
            <person name="Hundley H."/>
            <person name="Na H."/>
            <person name="Barry K."/>
            <person name="Grigoriev I.V."/>
            <person name="Stajich J.E."/>
            <person name="Kennedy P.G."/>
        </authorList>
    </citation>
    <scope>NUCLEOTIDE SEQUENCE</scope>
    <source>
        <strain evidence="2">MN1</strain>
    </source>
</reference>
<dbReference type="EMBL" id="JABBWG010000028">
    <property type="protein sequence ID" value="KAG1811880.1"/>
    <property type="molecule type" value="Genomic_DNA"/>
</dbReference>
<protein>
    <submittedName>
        <fullName evidence="2">Uncharacterized protein</fullName>
    </submittedName>
</protein>
<name>A0A9P7JB05_9AGAM</name>
<dbReference type="RefSeq" id="XP_041190301.1">
    <property type="nucleotide sequence ID" value="XM_041342455.1"/>
</dbReference>
<evidence type="ECO:0000313" key="2">
    <source>
        <dbReference type="EMBL" id="KAG1811880.1"/>
    </source>
</evidence>
<evidence type="ECO:0000313" key="3">
    <source>
        <dbReference type="Proteomes" id="UP000807769"/>
    </source>
</evidence>
<feature type="signal peptide" evidence="1">
    <location>
        <begin position="1"/>
        <end position="20"/>
    </location>
</feature>
<keyword evidence="3" id="KW-1185">Reference proteome</keyword>
<dbReference type="Proteomes" id="UP000807769">
    <property type="component" value="Unassembled WGS sequence"/>
</dbReference>
<comment type="caution">
    <text evidence="2">The sequence shown here is derived from an EMBL/GenBank/DDBJ whole genome shotgun (WGS) entry which is preliminary data.</text>
</comment>
<dbReference type="GeneID" id="64636471"/>
<dbReference type="AlphaFoldDB" id="A0A9P7JB05"/>